<comment type="subcellular location">
    <subcellularLocation>
        <location evidence="1">Membrane</location>
        <topology evidence="1">Single-pass type II membrane protein</topology>
    </subcellularLocation>
</comment>
<dbReference type="PANTHER" id="PTHR15896">
    <property type="entry name" value="GOLGI PHOSPHOPROTEIN 2/GP73-RELATED"/>
    <property type="match status" value="1"/>
</dbReference>
<evidence type="ECO:0000313" key="12">
    <source>
        <dbReference type="Proteomes" id="UP000230750"/>
    </source>
</evidence>
<accession>A0A2G8KC17</accession>
<name>A0A2G8KC17_STIJA</name>
<evidence type="ECO:0008006" key="13">
    <source>
        <dbReference type="Google" id="ProtNLM"/>
    </source>
</evidence>
<evidence type="ECO:0000256" key="3">
    <source>
        <dbReference type="ARBA" id="ARBA00022692"/>
    </source>
</evidence>
<feature type="compositionally biased region" description="Polar residues" evidence="9">
    <location>
        <begin position="334"/>
        <end position="343"/>
    </location>
</feature>
<comment type="similarity">
    <text evidence="2">Belongs to the GOLM family.</text>
</comment>
<keyword evidence="3 10" id="KW-0812">Transmembrane</keyword>
<keyword evidence="7 10" id="KW-0472">Membrane</keyword>
<feature type="compositionally biased region" description="Basic and acidic residues" evidence="9">
    <location>
        <begin position="317"/>
        <end position="331"/>
    </location>
</feature>
<keyword evidence="5 10" id="KW-1133">Transmembrane helix</keyword>
<comment type="caution">
    <text evidence="11">The sequence shown here is derived from an EMBL/GenBank/DDBJ whole genome shotgun (WGS) entry which is preliminary data.</text>
</comment>
<feature type="region of interest" description="Disordered" evidence="9">
    <location>
        <begin position="220"/>
        <end position="281"/>
    </location>
</feature>
<evidence type="ECO:0000256" key="6">
    <source>
        <dbReference type="ARBA" id="ARBA00023054"/>
    </source>
</evidence>
<reference evidence="11 12" key="1">
    <citation type="journal article" date="2017" name="PLoS Biol.">
        <title>The sea cucumber genome provides insights into morphological evolution and visceral regeneration.</title>
        <authorList>
            <person name="Zhang X."/>
            <person name="Sun L."/>
            <person name="Yuan J."/>
            <person name="Sun Y."/>
            <person name="Gao Y."/>
            <person name="Zhang L."/>
            <person name="Li S."/>
            <person name="Dai H."/>
            <person name="Hamel J.F."/>
            <person name="Liu C."/>
            <person name="Yu Y."/>
            <person name="Liu S."/>
            <person name="Lin W."/>
            <person name="Guo K."/>
            <person name="Jin S."/>
            <person name="Xu P."/>
            <person name="Storey K.B."/>
            <person name="Huan P."/>
            <person name="Zhang T."/>
            <person name="Zhou Y."/>
            <person name="Zhang J."/>
            <person name="Lin C."/>
            <person name="Li X."/>
            <person name="Xing L."/>
            <person name="Huo D."/>
            <person name="Sun M."/>
            <person name="Wang L."/>
            <person name="Mercier A."/>
            <person name="Li F."/>
            <person name="Yang H."/>
            <person name="Xiang J."/>
        </authorList>
    </citation>
    <scope>NUCLEOTIDE SEQUENCE [LARGE SCALE GENOMIC DNA]</scope>
    <source>
        <strain evidence="11">Shaxun</strain>
        <tissue evidence="11">Muscle</tissue>
    </source>
</reference>
<gene>
    <name evidence="11" type="ORF">BSL78_17585</name>
</gene>
<evidence type="ECO:0000256" key="8">
    <source>
        <dbReference type="SAM" id="Coils"/>
    </source>
</evidence>
<keyword evidence="4" id="KW-0735">Signal-anchor</keyword>
<organism evidence="11 12">
    <name type="scientific">Stichopus japonicus</name>
    <name type="common">Sea cucumber</name>
    <dbReference type="NCBI Taxonomy" id="307972"/>
    <lineage>
        <taxon>Eukaryota</taxon>
        <taxon>Metazoa</taxon>
        <taxon>Echinodermata</taxon>
        <taxon>Eleutherozoa</taxon>
        <taxon>Echinozoa</taxon>
        <taxon>Holothuroidea</taxon>
        <taxon>Aspidochirotacea</taxon>
        <taxon>Aspidochirotida</taxon>
        <taxon>Stichopodidae</taxon>
        <taxon>Apostichopus</taxon>
    </lineage>
</organism>
<sequence>MAANGFPRAGRSGRTPHVLTVGLLVVICILAFNYWNVSSQNKIHQKERAEMTRNLEELALRRVHLEKRCEALDGQLQDNNRELQTITSDKNSCLMSLRETGEERDSFKNRLLESDAEFRELRMQVEDSNATLDRQKGELQAVLVEKKDIQQELAIKDNTIYNLENVMKEMEERLSAADDEIRRLEKAAELPSNKFAVPNIPQVQNLYLRNQEQMKFPEFNPNAQLDRGVGVKLPNIPDDQPQIVQNNQGDDTLGNVRNEDNPVEGNNLPFDNNQPGDDKIQPDQEAIQEGLNKDPGMVNQLEDEENRNGDDTVLLGEGDKENEDAIDREGFGQDESNQDQQVDNHPGNDGLNNMDSESGGPEDKDNPDGGIEDGQPSVGGGMFGSGYIDKFIFYLFHHPPLASNPHPQSSLFLLG</sequence>
<dbReference type="PRINTS" id="PR02084">
    <property type="entry name" value="GOLM1CASC4"/>
</dbReference>
<dbReference type="PANTHER" id="PTHR15896:SF10">
    <property type="entry name" value="CHROMOSOME UNDETERMINED SCAFFOLD_98, WHOLE GENOME SHOTGUN SEQUENCE"/>
    <property type="match status" value="1"/>
</dbReference>
<evidence type="ECO:0000313" key="11">
    <source>
        <dbReference type="EMBL" id="PIK45546.1"/>
    </source>
</evidence>
<evidence type="ECO:0000256" key="2">
    <source>
        <dbReference type="ARBA" id="ARBA00007474"/>
    </source>
</evidence>
<dbReference type="EMBL" id="MRZV01000706">
    <property type="protein sequence ID" value="PIK45546.1"/>
    <property type="molecule type" value="Genomic_DNA"/>
</dbReference>
<evidence type="ECO:0000256" key="9">
    <source>
        <dbReference type="SAM" id="MobiDB-lite"/>
    </source>
</evidence>
<dbReference type="Proteomes" id="UP000230750">
    <property type="component" value="Unassembled WGS sequence"/>
</dbReference>
<keyword evidence="6 8" id="KW-0175">Coiled coil</keyword>
<dbReference type="STRING" id="307972.A0A2G8KC17"/>
<keyword evidence="12" id="KW-1185">Reference proteome</keyword>
<dbReference type="GO" id="GO:0016020">
    <property type="term" value="C:membrane"/>
    <property type="evidence" value="ECO:0007669"/>
    <property type="project" value="UniProtKB-SubCell"/>
</dbReference>
<feature type="coiled-coil region" evidence="8">
    <location>
        <begin position="41"/>
        <end position="82"/>
    </location>
</feature>
<protein>
    <recommendedName>
        <fullName evidence="13">Golgi membrane protein 2</fullName>
    </recommendedName>
</protein>
<proteinExistence type="inferred from homology"/>
<dbReference type="InterPro" id="IPR026139">
    <property type="entry name" value="GOLM1/CASC4"/>
</dbReference>
<feature type="region of interest" description="Disordered" evidence="9">
    <location>
        <begin position="293"/>
        <end position="381"/>
    </location>
</feature>
<evidence type="ECO:0000256" key="10">
    <source>
        <dbReference type="SAM" id="Phobius"/>
    </source>
</evidence>
<feature type="transmembrane region" description="Helical" evidence="10">
    <location>
        <begin position="18"/>
        <end position="35"/>
    </location>
</feature>
<evidence type="ECO:0000256" key="7">
    <source>
        <dbReference type="ARBA" id="ARBA00023136"/>
    </source>
</evidence>
<feature type="coiled-coil region" evidence="8">
    <location>
        <begin position="132"/>
        <end position="187"/>
    </location>
</feature>
<evidence type="ECO:0000256" key="5">
    <source>
        <dbReference type="ARBA" id="ARBA00022989"/>
    </source>
</evidence>
<dbReference type="OrthoDB" id="10072022at2759"/>
<dbReference type="AlphaFoldDB" id="A0A2G8KC17"/>
<evidence type="ECO:0000256" key="4">
    <source>
        <dbReference type="ARBA" id="ARBA00022968"/>
    </source>
</evidence>
<evidence type="ECO:0000256" key="1">
    <source>
        <dbReference type="ARBA" id="ARBA00004606"/>
    </source>
</evidence>